<dbReference type="Pfam" id="PF01408">
    <property type="entry name" value="GFO_IDH_MocA"/>
    <property type="match status" value="1"/>
</dbReference>
<evidence type="ECO:0000313" key="5">
    <source>
        <dbReference type="EMBL" id="MFC4245166.1"/>
    </source>
</evidence>
<evidence type="ECO:0000259" key="4">
    <source>
        <dbReference type="Pfam" id="PF22725"/>
    </source>
</evidence>
<dbReference type="Pfam" id="PF22725">
    <property type="entry name" value="GFO_IDH_MocA_C3"/>
    <property type="match status" value="1"/>
</dbReference>
<keyword evidence="6" id="KW-1185">Reference proteome</keyword>
<feature type="domain" description="GFO/IDH/MocA-like oxidoreductase" evidence="4">
    <location>
        <begin position="133"/>
        <end position="260"/>
    </location>
</feature>
<dbReference type="RefSeq" id="WP_390232028.1">
    <property type="nucleotide sequence ID" value="NZ_JBHSCN010000022.1"/>
</dbReference>
<dbReference type="EMBL" id="JBHSCN010000022">
    <property type="protein sequence ID" value="MFC4245166.1"/>
    <property type="molecule type" value="Genomic_DNA"/>
</dbReference>
<dbReference type="SUPFAM" id="SSF55347">
    <property type="entry name" value="Glyceraldehyde-3-phosphate dehydrogenase-like, C-terminal domain"/>
    <property type="match status" value="1"/>
</dbReference>
<reference evidence="6" key="1">
    <citation type="journal article" date="2019" name="Int. J. Syst. Evol. Microbiol.">
        <title>The Global Catalogue of Microorganisms (GCM) 10K type strain sequencing project: providing services to taxonomists for standard genome sequencing and annotation.</title>
        <authorList>
            <consortium name="The Broad Institute Genomics Platform"/>
            <consortium name="The Broad Institute Genome Sequencing Center for Infectious Disease"/>
            <person name="Wu L."/>
            <person name="Ma J."/>
        </authorList>
    </citation>
    <scope>NUCLEOTIDE SEQUENCE [LARGE SCALE GENOMIC DNA]</scope>
    <source>
        <strain evidence="6">CGMCC 1.10363</strain>
    </source>
</reference>
<dbReference type="Gene3D" id="3.30.360.10">
    <property type="entry name" value="Dihydrodipicolinate Reductase, domain 2"/>
    <property type="match status" value="1"/>
</dbReference>
<dbReference type="InterPro" id="IPR055170">
    <property type="entry name" value="GFO_IDH_MocA-like_dom"/>
</dbReference>
<evidence type="ECO:0000313" key="6">
    <source>
        <dbReference type="Proteomes" id="UP001595900"/>
    </source>
</evidence>
<keyword evidence="1" id="KW-0560">Oxidoreductase</keyword>
<protein>
    <submittedName>
        <fullName evidence="5">Gfo/Idh/MocA family protein</fullName>
    </submittedName>
</protein>
<dbReference type="Gene3D" id="3.40.50.720">
    <property type="entry name" value="NAD(P)-binding Rossmann-like Domain"/>
    <property type="match status" value="1"/>
</dbReference>
<keyword evidence="2" id="KW-0520">NAD</keyword>
<dbReference type="PANTHER" id="PTHR43818:SF11">
    <property type="entry name" value="BCDNA.GH03377"/>
    <property type="match status" value="1"/>
</dbReference>
<sequence>MSALRVGVVGVGWAGQQHLKGYAALPGVDIVALAGMETDRVADLQKEYGIAATFDRWEDMLDAVELDAVSIATPTFLHAPIAIAALERGLHVLTEKPIAAGLADARAMVEQARVSGRVLQVVFNHRLRGDISELGRIIESGELGTPYIAKAGWLRRARIPGSSWFAQKAQAGGGPLLDLGVHVIDYVLHLLGEPEVATVSASTYAELGAQAIEGFDVEDIAIAFIRLTNGATVTVEASWDAYRADNNEYWMTVYGTKGGAELRVIDYETTQFTVFRTKDGENADYQATPSENGGHDRVVREFVETIGRGAAEWAKHDGSLGLKRAEIIDACYRSAESGHEVALS</sequence>
<dbReference type="InterPro" id="IPR050463">
    <property type="entry name" value="Gfo/Idh/MocA_oxidrdct_glycsds"/>
</dbReference>
<dbReference type="Proteomes" id="UP001595900">
    <property type="component" value="Unassembled WGS sequence"/>
</dbReference>
<name>A0ABV8QCJ9_9MICO</name>
<comment type="caution">
    <text evidence="5">The sequence shown here is derived from an EMBL/GenBank/DDBJ whole genome shotgun (WGS) entry which is preliminary data.</text>
</comment>
<evidence type="ECO:0000256" key="1">
    <source>
        <dbReference type="ARBA" id="ARBA00023002"/>
    </source>
</evidence>
<proteinExistence type="predicted"/>
<dbReference type="PANTHER" id="PTHR43818">
    <property type="entry name" value="BCDNA.GH03377"/>
    <property type="match status" value="1"/>
</dbReference>
<feature type="domain" description="Gfo/Idh/MocA-like oxidoreductase N-terminal" evidence="3">
    <location>
        <begin position="4"/>
        <end position="122"/>
    </location>
</feature>
<dbReference type="InterPro" id="IPR000683">
    <property type="entry name" value="Gfo/Idh/MocA-like_OxRdtase_N"/>
</dbReference>
<dbReference type="SUPFAM" id="SSF51735">
    <property type="entry name" value="NAD(P)-binding Rossmann-fold domains"/>
    <property type="match status" value="1"/>
</dbReference>
<accession>A0ABV8QCJ9</accession>
<evidence type="ECO:0000256" key="2">
    <source>
        <dbReference type="ARBA" id="ARBA00023027"/>
    </source>
</evidence>
<evidence type="ECO:0000259" key="3">
    <source>
        <dbReference type="Pfam" id="PF01408"/>
    </source>
</evidence>
<dbReference type="InterPro" id="IPR036291">
    <property type="entry name" value="NAD(P)-bd_dom_sf"/>
</dbReference>
<organism evidence="5 6">
    <name type="scientific">Gryllotalpicola reticulitermitis</name>
    <dbReference type="NCBI Taxonomy" id="1184153"/>
    <lineage>
        <taxon>Bacteria</taxon>
        <taxon>Bacillati</taxon>
        <taxon>Actinomycetota</taxon>
        <taxon>Actinomycetes</taxon>
        <taxon>Micrococcales</taxon>
        <taxon>Microbacteriaceae</taxon>
        <taxon>Gryllotalpicola</taxon>
    </lineage>
</organism>
<gene>
    <name evidence="5" type="ORF">ACFOYW_17495</name>
</gene>